<protein>
    <submittedName>
        <fullName evidence="8">S1/P1 Nuclease</fullName>
    </submittedName>
</protein>
<proteinExistence type="predicted"/>
<evidence type="ECO:0000256" key="2">
    <source>
        <dbReference type="ARBA" id="ARBA00022723"/>
    </source>
</evidence>
<dbReference type="Proteomes" id="UP000070138">
    <property type="component" value="Unassembled WGS sequence"/>
</dbReference>
<keyword evidence="7" id="KW-0732">Signal</keyword>
<comment type="caution">
    <text evidence="8">The sequence shown here is derived from an EMBL/GenBank/DDBJ whole genome shotgun (WGS) entry which is preliminary data.</text>
</comment>
<accession>A0A137REF1</accession>
<gene>
    <name evidence="8" type="ORF">LS48_14410</name>
</gene>
<evidence type="ECO:0000256" key="7">
    <source>
        <dbReference type="SAM" id="SignalP"/>
    </source>
</evidence>
<evidence type="ECO:0000256" key="3">
    <source>
        <dbReference type="ARBA" id="ARBA00022759"/>
    </source>
</evidence>
<keyword evidence="2" id="KW-0479">Metal-binding</keyword>
<keyword evidence="9" id="KW-1185">Reference proteome</keyword>
<keyword evidence="5" id="KW-1015">Disulfide bond</keyword>
<evidence type="ECO:0000313" key="8">
    <source>
        <dbReference type="EMBL" id="KXN97864.1"/>
    </source>
</evidence>
<dbReference type="InterPro" id="IPR008947">
    <property type="entry name" value="PLipase_C/P1_nuclease_dom_sf"/>
</dbReference>
<dbReference type="PANTHER" id="PTHR33146:SF26">
    <property type="entry name" value="ENDONUCLEASE 4"/>
    <property type="match status" value="1"/>
</dbReference>
<dbReference type="EMBL" id="JRWG01000016">
    <property type="protein sequence ID" value="KXN97864.1"/>
    <property type="molecule type" value="Genomic_DNA"/>
</dbReference>
<dbReference type="SUPFAM" id="SSF48537">
    <property type="entry name" value="Phospholipase C/P1 nuclease"/>
    <property type="match status" value="1"/>
</dbReference>
<keyword evidence="1" id="KW-0540">Nuclease</keyword>
<evidence type="ECO:0000313" key="9">
    <source>
        <dbReference type="Proteomes" id="UP000070138"/>
    </source>
</evidence>
<keyword evidence="6" id="KW-0325">Glycoprotein</keyword>
<dbReference type="PATRIC" id="fig|1548749.3.peg.3008"/>
<dbReference type="Gene3D" id="1.10.575.10">
    <property type="entry name" value="P1 Nuclease"/>
    <property type="match status" value="1"/>
</dbReference>
<organism evidence="8 9">
    <name type="scientific">Aequorivita aquimaris</name>
    <dbReference type="NCBI Taxonomy" id="1548749"/>
    <lineage>
        <taxon>Bacteria</taxon>
        <taxon>Pseudomonadati</taxon>
        <taxon>Bacteroidota</taxon>
        <taxon>Flavobacteriia</taxon>
        <taxon>Flavobacteriales</taxon>
        <taxon>Flavobacteriaceae</taxon>
        <taxon>Aequorivita</taxon>
    </lineage>
</organism>
<dbReference type="Pfam" id="PF02265">
    <property type="entry name" value="S1-P1_nuclease"/>
    <property type="match status" value="1"/>
</dbReference>
<feature type="chain" id="PRO_5007479674" evidence="7">
    <location>
        <begin position="20"/>
        <end position="258"/>
    </location>
</feature>
<reference evidence="9" key="1">
    <citation type="submission" date="2014-10" db="EMBL/GenBank/DDBJ databases">
        <title>Genome sequencing of Vitellibacter sp. D-24.</title>
        <authorList>
            <person name="Thevarajoo S."/>
            <person name="Selvaratnam C."/>
            <person name="Goh K.M."/>
            <person name="Chong C.S."/>
        </authorList>
    </citation>
    <scope>NUCLEOTIDE SEQUENCE [LARGE SCALE GENOMIC DNA]</scope>
    <source>
        <strain evidence="9">D-24</strain>
    </source>
</reference>
<keyword evidence="3" id="KW-0255">Endonuclease</keyword>
<dbReference type="GO" id="GO:0046872">
    <property type="term" value="F:metal ion binding"/>
    <property type="evidence" value="ECO:0007669"/>
    <property type="project" value="UniProtKB-KW"/>
</dbReference>
<evidence type="ECO:0000256" key="1">
    <source>
        <dbReference type="ARBA" id="ARBA00022722"/>
    </source>
</evidence>
<dbReference type="GO" id="GO:0006308">
    <property type="term" value="P:DNA catabolic process"/>
    <property type="evidence" value="ECO:0007669"/>
    <property type="project" value="InterPro"/>
</dbReference>
<dbReference type="RefSeq" id="WP_062623191.1">
    <property type="nucleotide sequence ID" value="NZ_JRWG01000016.1"/>
</dbReference>
<dbReference type="OrthoDB" id="267579at2"/>
<reference evidence="8 9" key="2">
    <citation type="journal article" date="2016" name="Int. J. Syst. Evol. Microbiol.">
        <title>Vitellibacter aquimaris sp. nov., a marine bacterium isolated from seawater.</title>
        <authorList>
            <person name="Thevarajoo S."/>
            <person name="Selvaratnam C."/>
            <person name="Goh K.M."/>
            <person name="Hong K.W."/>
            <person name="Chan X.Y."/>
            <person name="Chan K.G."/>
            <person name="Chong C.S."/>
        </authorList>
    </citation>
    <scope>NUCLEOTIDE SEQUENCE [LARGE SCALE GENOMIC DNA]</scope>
    <source>
        <strain evidence="8 9">D-24</strain>
    </source>
</reference>
<dbReference type="GO" id="GO:0004519">
    <property type="term" value="F:endonuclease activity"/>
    <property type="evidence" value="ECO:0007669"/>
    <property type="project" value="UniProtKB-KW"/>
</dbReference>
<dbReference type="STRING" id="1548749.LS48_14410"/>
<dbReference type="GO" id="GO:0016788">
    <property type="term" value="F:hydrolase activity, acting on ester bonds"/>
    <property type="evidence" value="ECO:0007669"/>
    <property type="project" value="InterPro"/>
</dbReference>
<dbReference type="AlphaFoldDB" id="A0A137REF1"/>
<evidence type="ECO:0000256" key="5">
    <source>
        <dbReference type="ARBA" id="ARBA00023157"/>
    </source>
</evidence>
<dbReference type="CDD" id="cd11010">
    <property type="entry name" value="S1-P1_nuclease"/>
    <property type="match status" value="1"/>
</dbReference>
<dbReference type="GO" id="GO:0003676">
    <property type="term" value="F:nucleic acid binding"/>
    <property type="evidence" value="ECO:0007669"/>
    <property type="project" value="InterPro"/>
</dbReference>
<evidence type="ECO:0000256" key="4">
    <source>
        <dbReference type="ARBA" id="ARBA00022801"/>
    </source>
</evidence>
<keyword evidence="4" id="KW-0378">Hydrolase</keyword>
<sequence length="258" mass="29775">MKKIIIALLVCVSSNALTAAEDWGKTGHRVVGEIAENYLSKKAEKEISKLLNGHSLAFVANYGDDIKSDRQYDSYRPWHYVNFPFGEKYEMHSKSEKGDIIQGIEKCISVLKDANSTKEDKIFHLKMLVHFMGDLHQPLHIGLEDDKGGNDFQVRWFSDGTNLHTVWDYKMIDFYEMSYTELAANTDVLTKEQVEMIKKGGVLDWMYESRALCEDIYKNTEIGEKLGYAYMYKYMDTLRFQLQKGGIRLAEVLNETFS</sequence>
<feature type="signal peptide" evidence="7">
    <location>
        <begin position="1"/>
        <end position="19"/>
    </location>
</feature>
<dbReference type="PANTHER" id="PTHR33146">
    <property type="entry name" value="ENDONUCLEASE 4"/>
    <property type="match status" value="1"/>
</dbReference>
<evidence type="ECO:0000256" key="6">
    <source>
        <dbReference type="ARBA" id="ARBA00023180"/>
    </source>
</evidence>
<name>A0A137REF1_9FLAO</name>
<dbReference type="InterPro" id="IPR003154">
    <property type="entry name" value="S1/P1nuclease"/>
</dbReference>